<dbReference type="RefSeq" id="WP_378014884.1">
    <property type="nucleotide sequence ID" value="NZ_BAABHN010000003.1"/>
</dbReference>
<accession>A0ABV9RBV4</accession>
<gene>
    <name evidence="3" type="ORF">ACFPEL_02270</name>
</gene>
<dbReference type="PANTHER" id="PTHR42912">
    <property type="entry name" value="METHYLTRANSFERASE"/>
    <property type="match status" value="1"/>
</dbReference>
<keyword evidence="3" id="KW-0808">Transferase</keyword>
<sequence>MAPPPSSARADGPARGVPEQGVSAEQFLGAAGVARRSVGPAESTAASRAWWDADADDYQDEHGAFLGDDDFVWCPERLREQDARLLGAPDALRGARVLEVGCGAASCSRWLAGRGARVVGLDLSAGMLAHARAADRRTGAVVPLVQADAGALPFRDGSLDAAFSAFGALPFVADAAGVVREVARVLRPGAPWVFAVNHPMRWMFPDDPGPDGLTVSQSYFDRTPYAEVDDADRVVYVEHHRTLGDRVADVVGAGLVLERLVEPEWPEDLDEVWGQWSPLRGALFPGTAIFCCRRPGSAVA</sequence>
<dbReference type="SUPFAM" id="SSF53335">
    <property type="entry name" value="S-adenosyl-L-methionine-dependent methyltransferases"/>
    <property type="match status" value="1"/>
</dbReference>
<dbReference type="GO" id="GO:0032259">
    <property type="term" value="P:methylation"/>
    <property type="evidence" value="ECO:0007669"/>
    <property type="project" value="UniProtKB-KW"/>
</dbReference>
<evidence type="ECO:0000259" key="2">
    <source>
        <dbReference type="Pfam" id="PF08241"/>
    </source>
</evidence>
<dbReference type="CDD" id="cd02440">
    <property type="entry name" value="AdoMet_MTases"/>
    <property type="match status" value="1"/>
</dbReference>
<dbReference type="InterPro" id="IPR013216">
    <property type="entry name" value="Methyltransf_11"/>
</dbReference>
<proteinExistence type="predicted"/>
<dbReference type="EC" id="2.1.1.-" evidence="3"/>
<dbReference type="GO" id="GO:0008168">
    <property type="term" value="F:methyltransferase activity"/>
    <property type="evidence" value="ECO:0007669"/>
    <property type="project" value="UniProtKB-KW"/>
</dbReference>
<name>A0ABV9RBV4_9PSEU</name>
<comment type="caution">
    <text evidence="3">The sequence shown here is derived from an EMBL/GenBank/DDBJ whole genome shotgun (WGS) entry which is preliminary data.</text>
</comment>
<keyword evidence="4" id="KW-1185">Reference proteome</keyword>
<dbReference type="InterPro" id="IPR050508">
    <property type="entry name" value="Methyltransf_Superfamily"/>
</dbReference>
<dbReference type="Gene3D" id="3.40.50.150">
    <property type="entry name" value="Vaccinia Virus protein VP39"/>
    <property type="match status" value="1"/>
</dbReference>
<protein>
    <submittedName>
        <fullName evidence="3">Class I SAM-dependent methyltransferase</fullName>
        <ecNumber evidence="3">2.1.1.-</ecNumber>
    </submittedName>
</protein>
<evidence type="ECO:0000313" key="3">
    <source>
        <dbReference type="EMBL" id="MFC4831225.1"/>
    </source>
</evidence>
<evidence type="ECO:0000256" key="1">
    <source>
        <dbReference type="SAM" id="MobiDB-lite"/>
    </source>
</evidence>
<dbReference type="Proteomes" id="UP001595909">
    <property type="component" value="Unassembled WGS sequence"/>
</dbReference>
<reference evidence="4" key="1">
    <citation type="journal article" date="2019" name="Int. J. Syst. Evol. Microbiol.">
        <title>The Global Catalogue of Microorganisms (GCM) 10K type strain sequencing project: providing services to taxonomists for standard genome sequencing and annotation.</title>
        <authorList>
            <consortium name="The Broad Institute Genomics Platform"/>
            <consortium name="The Broad Institute Genome Sequencing Center for Infectious Disease"/>
            <person name="Wu L."/>
            <person name="Ma J."/>
        </authorList>
    </citation>
    <scope>NUCLEOTIDE SEQUENCE [LARGE SCALE GENOMIC DNA]</scope>
    <source>
        <strain evidence="4">CCUG 50347</strain>
    </source>
</reference>
<keyword evidence="3" id="KW-0489">Methyltransferase</keyword>
<organism evidence="3 4">
    <name type="scientific">Actinomycetospora chibensis</name>
    <dbReference type="NCBI Taxonomy" id="663606"/>
    <lineage>
        <taxon>Bacteria</taxon>
        <taxon>Bacillati</taxon>
        <taxon>Actinomycetota</taxon>
        <taxon>Actinomycetes</taxon>
        <taxon>Pseudonocardiales</taxon>
        <taxon>Pseudonocardiaceae</taxon>
        <taxon>Actinomycetospora</taxon>
    </lineage>
</organism>
<evidence type="ECO:0000313" key="4">
    <source>
        <dbReference type="Proteomes" id="UP001595909"/>
    </source>
</evidence>
<dbReference type="EMBL" id="JBHSIM010000003">
    <property type="protein sequence ID" value="MFC4831225.1"/>
    <property type="molecule type" value="Genomic_DNA"/>
</dbReference>
<feature type="region of interest" description="Disordered" evidence="1">
    <location>
        <begin position="1"/>
        <end position="22"/>
    </location>
</feature>
<dbReference type="InterPro" id="IPR029063">
    <property type="entry name" value="SAM-dependent_MTases_sf"/>
</dbReference>
<dbReference type="Pfam" id="PF08241">
    <property type="entry name" value="Methyltransf_11"/>
    <property type="match status" value="1"/>
</dbReference>
<feature type="domain" description="Methyltransferase type 11" evidence="2">
    <location>
        <begin position="98"/>
        <end position="190"/>
    </location>
</feature>
<dbReference type="PANTHER" id="PTHR42912:SF93">
    <property type="entry name" value="N6-ADENOSINE-METHYLTRANSFERASE TMT1A"/>
    <property type="match status" value="1"/>
</dbReference>